<accession>A0AAD1V4Z7</accession>
<organism evidence="2 3">
    <name type="scientific">Planktothrix agardhii</name>
    <name type="common">Oscillatoria agardhii</name>
    <dbReference type="NCBI Taxonomy" id="1160"/>
    <lineage>
        <taxon>Bacteria</taxon>
        <taxon>Bacillati</taxon>
        <taxon>Cyanobacteriota</taxon>
        <taxon>Cyanophyceae</taxon>
        <taxon>Oscillatoriophycideae</taxon>
        <taxon>Oscillatoriales</taxon>
        <taxon>Microcoleaceae</taxon>
        <taxon>Planktothrix</taxon>
    </lineage>
</organism>
<dbReference type="AlphaFoldDB" id="A0AAD1V4Z7"/>
<dbReference type="Proteomes" id="UP001153761">
    <property type="component" value="Chromosome"/>
</dbReference>
<protein>
    <submittedName>
        <fullName evidence="2">Uncharacterized protein</fullName>
    </submittedName>
</protein>
<evidence type="ECO:0000256" key="1">
    <source>
        <dbReference type="SAM" id="MobiDB-lite"/>
    </source>
</evidence>
<dbReference type="EMBL" id="LR882963">
    <property type="protein sequence ID" value="CAD5928648.1"/>
    <property type="molecule type" value="Genomic_DNA"/>
</dbReference>
<name>A0AAD1V4Z7_PLAAG</name>
<feature type="region of interest" description="Disordered" evidence="1">
    <location>
        <begin position="1"/>
        <end position="20"/>
    </location>
</feature>
<evidence type="ECO:0000313" key="2">
    <source>
        <dbReference type="EMBL" id="CAD5928648.1"/>
    </source>
</evidence>
<proteinExistence type="predicted"/>
<evidence type="ECO:0000313" key="3">
    <source>
        <dbReference type="Proteomes" id="UP001153761"/>
    </source>
</evidence>
<sequence length="57" mass="6432">MLEDLKKVESDTDRTNTRKEGRGKVVWVSGVCHSWEVGEGGKNYELFLQTEGNIFTG</sequence>
<reference evidence="2" key="1">
    <citation type="submission" date="2020-09" db="EMBL/GenBank/DDBJ databases">
        <authorList>
            <person name="Blom J."/>
        </authorList>
    </citation>
    <scope>NUCLEOTIDE SEQUENCE</scope>
    <source>
        <strain evidence="2">No.66</strain>
    </source>
</reference>
<gene>
    <name evidence="2" type="ORF">PANO66_01192</name>
</gene>